<dbReference type="SMART" id="SM00220">
    <property type="entry name" value="S_TKc"/>
    <property type="match status" value="1"/>
</dbReference>
<dbReference type="EMBL" id="CP072384">
    <property type="protein sequence ID" value="QUC08278.1"/>
    <property type="molecule type" value="Genomic_DNA"/>
</dbReference>
<dbReference type="Pfam" id="PF00069">
    <property type="entry name" value="Pkinase"/>
    <property type="match status" value="1"/>
</dbReference>
<proteinExistence type="predicted"/>
<dbReference type="InterPro" id="IPR058053">
    <property type="entry name" value="RamC_C"/>
</dbReference>
<dbReference type="InterPro" id="IPR007822">
    <property type="entry name" value="LANC-like"/>
</dbReference>
<dbReference type="SUPFAM" id="SSF158745">
    <property type="entry name" value="LanC-like"/>
    <property type="match status" value="1"/>
</dbReference>
<keyword evidence="4" id="KW-1185">Reference proteome</keyword>
<dbReference type="InterPro" id="IPR057929">
    <property type="entry name" value="RamC_N"/>
</dbReference>
<gene>
    <name evidence="3" type="primary">lanKC</name>
    <name evidence="3" type="ORF">J5A65_00530</name>
</gene>
<dbReference type="SUPFAM" id="SSF56112">
    <property type="entry name" value="Protein kinase-like (PK-like)"/>
    <property type="match status" value="1"/>
</dbReference>
<dbReference type="Gene3D" id="1.50.10.10">
    <property type="match status" value="1"/>
</dbReference>
<evidence type="ECO:0000259" key="1">
    <source>
        <dbReference type="PROSITE" id="PS50011"/>
    </source>
</evidence>
<dbReference type="InterPro" id="IPR000719">
    <property type="entry name" value="Prot_kinase_dom"/>
</dbReference>
<dbReference type="CDD" id="cd04791">
    <property type="entry name" value="LanC_SerThrkinase"/>
    <property type="match status" value="1"/>
</dbReference>
<dbReference type="SMART" id="SM01260">
    <property type="entry name" value="LANC_like"/>
    <property type="match status" value="1"/>
</dbReference>
<evidence type="ECO:0000313" key="4">
    <source>
        <dbReference type="Proteomes" id="UP000678513"/>
    </source>
</evidence>
<reference evidence="3 4" key="1">
    <citation type="submission" date="2021-03" db="EMBL/GenBank/DDBJ databases">
        <title>Human Oral Microbial Genomes.</title>
        <authorList>
            <person name="Johnston C.D."/>
            <person name="Chen T."/>
            <person name="Dewhirst F.E."/>
        </authorList>
    </citation>
    <scope>NUCLEOTIDE SEQUENCE [LARGE SCALE GENOMIC DNA]</scope>
    <source>
        <strain evidence="3 4">DSMZ 100122</strain>
    </source>
</reference>
<feature type="domain" description="Rhodanese" evidence="2">
    <location>
        <begin position="285"/>
        <end position="315"/>
    </location>
</feature>
<dbReference type="Gene3D" id="1.10.510.10">
    <property type="entry name" value="Transferase(Phosphotransferase) domain 1"/>
    <property type="match status" value="1"/>
</dbReference>
<evidence type="ECO:0000259" key="2">
    <source>
        <dbReference type="PROSITE" id="PS50206"/>
    </source>
</evidence>
<protein>
    <submittedName>
        <fullName evidence="3">Class III lanthionine synthetase LanKC</fullName>
    </submittedName>
</protein>
<dbReference type="Proteomes" id="UP000678513">
    <property type="component" value="Chromosome"/>
</dbReference>
<sequence length="883" mass="97668">MAVRPEYYQAATKTSPYYGEKKPLVDRMVHQQQRLQSAALPPDWLKHSWGQWECWWPRGWKPRSQGWKIHISASLACAEMILARTTAVCLEGGVSFKFLPTRARLLDSSSKQADRGSAGKFITIYPDDDDHLGKLLQRLARELEGQEGPYILSDLRYVDNAPIYVRYGAIVGMRVNGEDDHPVESIVEPLTMRIIPDQRAPRVVIPDGVEIPEVLRQSYEASQQNCESRLDEFSSITPLHFSNAGGVYKAELPDGQVRVLREARPFAGLDGRGRCALERQLTEERVLRDLQGVPGVQQLRGSFTAWEHRYLELDYVDGRTLTNWVVHSTDLRELDVVEYSRQAVEVARQIVDIVESIHERGWTFGDLHPGNILVSPDRVVTMLDLEDAAPIDEDRKIGVRIYEYCADKSADAREADWFAVARCIMLLFHADFEMESLTPGYWRRCCEKLREINGEEAYELLSKVQERYPSELRPVTATDFEVGVPSEPLTLNDALAGLMRGIEWSKQFGIDGSYPGDVSNDGAEFRETLGAGRAGIVLAQQRAGYPVSEEDVAALKKAVRRWPAGEKPGLYDGLAGIGLALSEVGEHDEAVAAVETALERSEGLHGVNLAEGRAGVILAALEVAVSARNEDLRGKALEAHRRLHRTVTMPGLAHDAIRHRRGLDYGLTGLALTDIVAASAGNIPEPLGWARERLREEVDACVTSPTGDLLVKDVDKNRILPYFGWGSAGVMVVGTALERLTGQPVLTPTERSGIIKTCSSDFYIYPGLDHGRAGIVASLCAAGQFGETETPRQVRLLLNSLFQHEDHVVVVGEGLIRLSSDLNTGAAGIALALESYSQQHPYLSLPVSARTANTLRQHPLLLTNELGSVSTTFEVEPSRELVA</sequence>
<name>A0ABX7Y6B6_9ACTN</name>
<dbReference type="PROSITE" id="PS50206">
    <property type="entry name" value="RHODANESE_3"/>
    <property type="match status" value="1"/>
</dbReference>
<accession>A0ABX7Y6B6</accession>
<dbReference type="InterPro" id="IPR053524">
    <property type="entry name" value="Aerial_hyphae_peptide-synth"/>
</dbReference>
<dbReference type="Pfam" id="PF25816">
    <property type="entry name" value="RamC_N"/>
    <property type="match status" value="1"/>
</dbReference>
<dbReference type="NCBIfam" id="NF038151">
    <property type="entry name" value="lanthi_synth_III"/>
    <property type="match status" value="1"/>
</dbReference>
<evidence type="ECO:0000313" key="3">
    <source>
        <dbReference type="EMBL" id="QUC08278.1"/>
    </source>
</evidence>
<dbReference type="InterPro" id="IPR011009">
    <property type="entry name" value="Kinase-like_dom_sf"/>
</dbReference>
<dbReference type="InterPro" id="IPR001763">
    <property type="entry name" value="Rhodanese-like_dom"/>
</dbReference>
<feature type="domain" description="Protein kinase" evidence="1">
    <location>
        <begin position="233"/>
        <end position="490"/>
    </location>
</feature>
<dbReference type="InterPro" id="IPR012341">
    <property type="entry name" value="6hp_glycosidase-like_sf"/>
</dbReference>
<organism evidence="3 4">
    <name type="scientific">Arachnia rubra</name>
    <dbReference type="NCBI Taxonomy" id="1547448"/>
    <lineage>
        <taxon>Bacteria</taxon>
        <taxon>Bacillati</taxon>
        <taxon>Actinomycetota</taxon>
        <taxon>Actinomycetes</taxon>
        <taxon>Propionibacteriales</taxon>
        <taxon>Propionibacteriaceae</taxon>
        <taxon>Arachnia</taxon>
    </lineage>
</organism>
<dbReference type="PROSITE" id="PS50011">
    <property type="entry name" value="PROTEIN_KINASE_DOM"/>
    <property type="match status" value="1"/>
</dbReference>